<gene>
    <name evidence="1" type="ORF">IPO85_19405</name>
</gene>
<reference evidence="1 2" key="1">
    <citation type="submission" date="2020-10" db="EMBL/GenBank/DDBJ databases">
        <title>Connecting structure to function with the recovery of over 1000 high-quality activated sludge metagenome-assembled genomes encoding full-length rRNA genes using long-read sequencing.</title>
        <authorList>
            <person name="Singleton C.M."/>
            <person name="Petriglieri F."/>
            <person name="Kristensen J.M."/>
            <person name="Kirkegaard R.H."/>
            <person name="Michaelsen T.Y."/>
            <person name="Andersen M.H."/>
            <person name="Karst S.M."/>
            <person name="Dueholm M.S."/>
            <person name="Nielsen P.H."/>
            <person name="Albertsen M."/>
        </authorList>
    </citation>
    <scope>NUCLEOTIDE SEQUENCE [LARGE SCALE GENOMIC DNA]</scope>
    <source>
        <strain evidence="1">Ribe_18-Q3-R11-54_BAT3C.373</strain>
    </source>
</reference>
<dbReference type="Pfam" id="PF13585">
    <property type="entry name" value="CHU_C"/>
    <property type="match status" value="1"/>
</dbReference>
<proteinExistence type="predicted"/>
<dbReference type="EMBL" id="JADKFW010000021">
    <property type="protein sequence ID" value="MBK9719640.1"/>
    <property type="molecule type" value="Genomic_DNA"/>
</dbReference>
<dbReference type="PANTHER" id="PTHR35580:SF1">
    <property type="entry name" value="PHYTASE-LIKE DOMAIN-CONTAINING PROTEIN"/>
    <property type="match status" value="1"/>
</dbReference>
<comment type="caution">
    <text evidence="1">The sequence shown here is derived from an EMBL/GenBank/DDBJ whole genome shotgun (WGS) entry which is preliminary data.</text>
</comment>
<dbReference type="SUPFAM" id="SSF63829">
    <property type="entry name" value="Calcium-dependent phosphotriesterase"/>
    <property type="match status" value="1"/>
</dbReference>
<dbReference type="PANTHER" id="PTHR35580">
    <property type="entry name" value="CELL SURFACE GLYCOPROTEIN (S-LAYER PROTEIN)-LIKE PROTEIN"/>
    <property type="match status" value="1"/>
</dbReference>
<dbReference type="InterPro" id="IPR052918">
    <property type="entry name" value="Motility_Chemotaxis_Reg"/>
</dbReference>
<evidence type="ECO:0000313" key="2">
    <source>
        <dbReference type="Proteomes" id="UP000808349"/>
    </source>
</evidence>
<evidence type="ECO:0000313" key="1">
    <source>
        <dbReference type="EMBL" id="MBK9719640.1"/>
    </source>
</evidence>
<protein>
    <submittedName>
        <fullName evidence="1">Gliding motility-associated C-terminal domain-containing protein</fullName>
    </submittedName>
</protein>
<sequence>MKIKIFIVLIYWVSSQLVYCQELIRAIKFGGNELEQGYCVAVDDQDNVYSTGFFTDTVDFDPGPLKYNLIEGNSTSYNLYISKLDSSGKFIWAKSLFATDQRSSSDFLSSEKILISNGFIYIVGRFTGSVDFDPGPGTYQLNSTLYYRYDGYILKLDLDGNFQWVKHLKGRENKSVSSIDADSKGNLYCTGYFSETIDFDFGPGVANLRPTDYDTYILKLAPNGNFIWVKQFKGDLLGNSSSAIKIDNLDNIYVLGQFYGTMDFDPGQSSFKLSPNGDLDAYLVKLDPSGNFVWANTIAGPEFSLSEDLDIDASGFIYCIGDFYGSLDLNLVNGTKRLKSFGEQDVFICKFNPDGKVLWANNFGSPENDGVSGIALGLQNEIFISGSFQDIADFYSATGGKLLSSKGTYDLYLLKLDLDGNYLCVNSTGSSSWDFAAEVTIDKQNNLYLTGSFNDTVDFDFGLGVTALSTTGINPNPDAFLLKYKNCLNKFTIDTVYACDSYTWLDGVTYFSDNNTSFKNYRKATCCDSTVQLNLKIYKSDSSTIQKTSCDSFYWNGVKLVKSGIYSYTGSSVFGCDSFILLDLTILHPIQTFDKVIACDSYTWNGITYNSSGKYSHRLTTSEGCDYIAHLELVVNQSIQVEIEHFNCGNYHWNGNTYLKSGDYSYDTVGVNGCDSTTILHLTIDSIIRQQEKISTCNNYNWNGILITTDGIYTDTFPSINGCDSIITLDITIKQATQSTNFSTGCDSIVWNGKTYTQSGTYNYKTQNVNGCDSTATLQLTIYPSTSSSTNIFACDSIVWNSNVYKHSGTYQYNTLNASGCDSIATLQLIIHTSNHIHIQQTACNSYTWNGNTYTQSGSYNYQTISSTGCDSLITLDLNIIPSSIKDTFITICDSITFLNKTLNTNGNYTFTLQNTQGCDSVIHLNLNINSQHFKSKVSSCGSYQWNVNGIMYDSSGIYESKYTNRSACDSIYQLDLTIHKNYEIKEKAEVCKEYLWPVNKVLYTQSGDYIYPLKTNQGCDSIIKLNLLVNPEFQHADTVTTTDAYTWPVNQKTYPTSGTYKEIYTTKEGCDSIHLLLLSINKDVSIYYPNIIHPGGLNSNFTIYVYGASANIKTLSIYDRWGERIWQKQNFPPNELQQGWDGKYKGQDVMPGVYVWHAEIVLKDGSVIVEKGDVTVVR</sequence>
<dbReference type="Proteomes" id="UP000808349">
    <property type="component" value="Unassembled WGS sequence"/>
</dbReference>
<dbReference type="AlphaFoldDB" id="A0A9D7SBK9"/>
<organism evidence="1 2">
    <name type="scientific">Candidatus Defluviibacterium haderslevense</name>
    <dbReference type="NCBI Taxonomy" id="2981993"/>
    <lineage>
        <taxon>Bacteria</taxon>
        <taxon>Pseudomonadati</taxon>
        <taxon>Bacteroidota</taxon>
        <taxon>Saprospiria</taxon>
        <taxon>Saprospirales</taxon>
        <taxon>Saprospiraceae</taxon>
        <taxon>Candidatus Defluviibacterium</taxon>
    </lineage>
</organism>
<name>A0A9D7SBK9_9BACT</name>
<accession>A0A9D7SBK9</accession>